<dbReference type="OrthoDB" id="5954824at2759"/>
<dbReference type="Pfam" id="PF00498">
    <property type="entry name" value="FHA"/>
    <property type="match status" value="1"/>
</dbReference>
<feature type="region of interest" description="Disordered" evidence="7">
    <location>
        <begin position="103"/>
        <end position="150"/>
    </location>
</feature>
<dbReference type="PRINTS" id="PR00053">
    <property type="entry name" value="FORKHEAD"/>
</dbReference>
<sequence>MAQGQRVRRAQRYRLPWRDCACQETCNDTTGDGHSTNAEHAQNPRRPRLGGCMIREREPECVQYKDELDGKSRDAYGSNSVHERGDWLQCVRTELLKDPLLHELGPQRRREEREAAAAEMRSTRTLSQVLGPSSPPPATAPNANTGNKRKASAMLQASYKLTTDQVNTVIHSLALPDREVAAATEHSNDAASATHFGGVQAYAKLAGRDWTYYVKALEVSIGRASEIGDATPSQVDLDLGPAKVISRLHAKIEYDLQERFWKCSIVGRNGLKVDGKVYRDRKTARLSSGQILELGGVQMMFVLPDSPPEEEVNTRVSLPHMLPYTPAPTTPGPSTGEVDYAADNAREMKPPFSYATLISQAILSNADRTLTLAQIYSWISSHYSWYRFAKSGWQNSIRHNLSLNKAFVKVPRRAEEPGKGMKWTIQEEFVDEFVNKSRRPATQNGSRASSVKRRRKEEPAASLTPPPQQHQQQQLPIPLPLPQHHHHHQQQHMQQQEPQSQQQHPQQDMHLHHAIAVPIPQHIPLQEALPRSSHAASHSMPVSRASVTPPLPGHAPGPERDRIAPLMATPPSLPPSAKQQQPLSSPAPFWKYMVSNMTTPTGTSHGLLSHSPTQHLSPGLALQAAMDIDSETGPVVPVVGSQGTPLRTTMSSERQNLSRGETMPSPSRMHRKIEQTDGDAALPVLPAANASNGATTTGMEQLFDLEGVDLRKGFPEISRWSETREGEAALYSF</sequence>
<feature type="compositionally biased region" description="Polar residues" evidence="7">
    <location>
        <begin position="28"/>
        <end position="40"/>
    </location>
</feature>
<reference evidence="10 11" key="1">
    <citation type="submission" date="2016-07" db="EMBL/GenBank/DDBJ databases">
        <title>Pervasive Adenine N6-methylation of Active Genes in Fungi.</title>
        <authorList>
            <consortium name="DOE Joint Genome Institute"/>
            <person name="Mondo S.J."/>
            <person name="Dannebaum R.O."/>
            <person name="Kuo R.C."/>
            <person name="Labutti K."/>
            <person name="Haridas S."/>
            <person name="Kuo A."/>
            <person name="Salamov A."/>
            <person name="Ahrendt S.R."/>
            <person name="Lipzen A."/>
            <person name="Sullivan W."/>
            <person name="Andreopoulos W.B."/>
            <person name="Clum A."/>
            <person name="Lindquist E."/>
            <person name="Daum C."/>
            <person name="Ramamoorthy G.K."/>
            <person name="Gryganskyi A."/>
            <person name="Culley D."/>
            <person name="Magnuson J.K."/>
            <person name="James T.Y."/>
            <person name="O'Malley M.A."/>
            <person name="Stajich J.E."/>
            <person name="Spatafora J.W."/>
            <person name="Visel A."/>
            <person name="Grigoriev I.V."/>
        </authorList>
    </citation>
    <scope>NUCLEOTIDE SEQUENCE [LARGE SCALE GENOMIC DNA]</scope>
    <source>
        <strain evidence="10 11">12-1054</strain>
    </source>
</reference>
<feature type="compositionally biased region" description="Low complexity" evidence="7">
    <location>
        <begin position="491"/>
        <end position="508"/>
    </location>
</feature>
<feature type="domain" description="FHA" evidence="8">
    <location>
        <begin position="219"/>
        <end position="278"/>
    </location>
</feature>
<accession>A0A1Y2FDM6</accession>
<dbReference type="Gene3D" id="2.60.200.20">
    <property type="match status" value="1"/>
</dbReference>
<evidence type="ECO:0000256" key="6">
    <source>
        <dbReference type="PROSITE-ProRule" id="PRU00089"/>
    </source>
</evidence>
<dbReference type="FunFam" id="1.10.10.10:FF:000030">
    <property type="entry name" value="Forkhead box protein K2"/>
    <property type="match status" value="1"/>
</dbReference>
<feature type="compositionally biased region" description="Polar residues" evidence="7">
    <location>
        <begin position="440"/>
        <end position="449"/>
    </location>
</feature>
<evidence type="ECO:0000256" key="4">
    <source>
        <dbReference type="ARBA" id="ARBA00023163"/>
    </source>
</evidence>
<evidence type="ECO:0000256" key="7">
    <source>
        <dbReference type="SAM" id="MobiDB-lite"/>
    </source>
</evidence>
<dbReference type="CDD" id="cd00059">
    <property type="entry name" value="FH_FOX"/>
    <property type="match status" value="1"/>
</dbReference>
<evidence type="ECO:0000256" key="3">
    <source>
        <dbReference type="ARBA" id="ARBA00023125"/>
    </source>
</evidence>
<comment type="caution">
    <text evidence="10">The sequence shown here is derived from an EMBL/GenBank/DDBJ whole genome shotgun (WGS) entry which is preliminary data.</text>
</comment>
<feature type="region of interest" description="Disordered" evidence="7">
    <location>
        <begin position="436"/>
        <end position="509"/>
    </location>
</feature>
<dbReference type="SUPFAM" id="SSF46785">
    <property type="entry name" value="Winged helix' DNA-binding domain"/>
    <property type="match status" value="1"/>
</dbReference>
<dbReference type="InterPro" id="IPR030456">
    <property type="entry name" value="TF_fork_head_CS_2"/>
</dbReference>
<dbReference type="RefSeq" id="XP_040725156.1">
    <property type="nucleotide sequence ID" value="XM_040870540.1"/>
</dbReference>
<evidence type="ECO:0000313" key="10">
    <source>
        <dbReference type="EMBL" id="ORY82022.1"/>
    </source>
</evidence>
<dbReference type="PANTHER" id="PTHR45881">
    <property type="entry name" value="CHECKPOINT SUPPRESSOR 1-LIKE, ISOFORM A-RELATED"/>
    <property type="match status" value="1"/>
</dbReference>
<dbReference type="Proteomes" id="UP000193685">
    <property type="component" value="Unassembled WGS sequence"/>
</dbReference>
<feature type="compositionally biased region" description="Basic and acidic residues" evidence="7">
    <location>
        <begin position="103"/>
        <end position="116"/>
    </location>
</feature>
<comment type="subcellular location">
    <subcellularLocation>
        <location evidence="1 6">Nucleus</location>
    </subcellularLocation>
</comment>
<dbReference type="InterPro" id="IPR001766">
    <property type="entry name" value="Fork_head_dom"/>
</dbReference>
<dbReference type="SUPFAM" id="SSF49879">
    <property type="entry name" value="SMAD/FHA domain"/>
    <property type="match status" value="1"/>
</dbReference>
<keyword evidence="2" id="KW-0805">Transcription regulation</keyword>
<dbReference type="SMART" id="SM00240">
    <property type="entry name" value="FHA"/>
    <property type="match status" value="1"/>
</dbReference>
<dbReference type="PROSITE" id="PS00657">
    <property type="entry name" value="FORK_HEAD_1"/>
    <property type="match status" value="1"/>
</dbReference>
<dbReference type="GO" id="GO:0005634">
    <property type="term" value="C:nucleus"/>
    <property type="evidence" value="ECO:0007669"/>
    <property type="project" value="UniProtKB-SubCell"/>
</dbReference>
<dbReference type="PANTHER" id="PTHR45881:SF5">
    <property type="entry name" value="FORK-HEAD DOMAIN-CONTAINING PROTEIN"/>
    <property type="match status" value="1"/>
</dbReference>
<protein>
    <submittedName>
        <fullName evidence="10">Fork head domain-domain-containing protein</fullName>
    </submittedName>
</protein>
<evidence type="ECO:0000313" key="11">
    <source>
        <dbReference type="Proteomes" id="UP000193685"/>
    </source>
</evidence>
<evidence type="ECO:0000259" key="9">
    <source>
        <dbReference type="PROSITE" id="PS50039"/>
    </source>
</evidence>
<evidence type="ECO:0000256" key="5">
    <source>
        <dbReference type="ARBA" id="ARBA00023242"/>
    </source>
</evidence>
<keyword evidence="11" id="KW-1185">Reference proteome</keyword>
<dbReference type="Pfam" id="PF00250">
    <property type="entry name" value="Forkhead"/>
    <property type="match status" value="1"/>
</dbReference>
<dbReference type="PROSITE" id="PS00658">
    <property type="entry name" value="FORK_HEAD_2"/>
    <property type="match status" value="1"/>
</dbReference>
<feature type="DNA-binding region" description="Fork-head" evidence="6">
    <location>
        <begin position="349"/>
        <end position="439"/>
    </location>
</feature>
<dbReference type="SMART" id="SM00339">
    <property type="entry name" value="FH"/>
    <property type="match status" value="1"/>
</dbReference>
<organism evidence="10 11">
    <name type="scientific">Protomyces lactucae-debilis</name>
    <dbReference type="NCBI Taxonomy" id="2754530"/>
    <lineage>
        <taxon>Eukaryota</taxon>
        <taxon>Fungi</taxon>
        <taxon>Dikarya</taxon>
        <taxon>Ascomycota</taxon>
        <taxon>Taphrinomycotina</taxon>
        <taxon>Taphrinomycetes</taxon>
        <taxon>Taphrinales</taxon>
        <taxon>Protomycetaceae</taxon>
        <taxon>Protomyces</taxon>
    </lineage>
</organism>
<evidence type="ECO:0000256" key="2">
    <source>
        <dbReference type="ARBA" id="ARBA00023015"/>
    </source>
</evidence>
<dbReference type="GO" id="GO:0000981">
    <property type="term" value="F:DNA-binding transcription factor activity, RNA polymerase II-specific"/>
    <property type="evidence" value="ECO:0007669"/>
    <property type="project" value="TreeGrafter"/>
</dbReference>
<proteinExistence type="predicted"/>
<dbReference type="GO" id="GO:0000978">
    <property type="term" value="F:RNA polymerase II cis-regulatory region sequence-specific DNA binding"/>
    <property type="evidence" value="ECO:0007669"/>
    <property type="project" value="TreeGrafter"/>
</dbReference>
<dbReference type="GeneID" id="63787139"/>
<dbReference type="Gene3D" id="1.10.10.10">
    <property type="entry name" value="Winged helix-like DNA-binding domain superfamily/Winged helix DNA-binding domain"/>
    <property type="match status" value="1"/>
</dbReference>
<keyword evidence="3 6" id="KW-0238">DNA-binding</keyword>
<dbReference type="InterPro" id="IPR036388">
    <property type="entry name" value="WH-like_DNA-bd_sf"/>
</dbReference>
<feature type="compositionally biased region" description="Polar residues" evidence="7">
    <location>
        <begin position="641"/>
        <end position="659"/>
    </location>
</feature>
<feature type="domain" description="Fork-head" evidence="9">
    <location>
        <begin position="349"/>
        <end position="439"/>
    </location>
</feature>
<gene>
    <name evidence="10" type="ORF">BCR37DRAFT_387501</name>
</gene>
<dbReference type="CDD" id="cd22701">
    <property type="entry name" value="FHA_FKH1-like"/>
    <property type="match status" value="1"/>
</dbReference>
<dbReference type="InterPro" id="IPR036390">
    <property type="entry name" value="WH_DNA-bd_sf"/>
</dbReference>
<keyword evidence="5 6" id="KW-0539">Nucleus</keyword>
<dbReference type="PROSITE" id="PS50039">
    <property type="entry name" value="FORK_HEAD_3"/>
    <property type="match status" value="1"/>
</dbReference>
<feature type="region of interest" description="Disordered" evidence="7">
    <location>
        <begin position="638"/>
        <end position="669"/>
    </location>
</feature>
<dbReference type="EMBL" id="MCFI01000010">
    <property type="protein sequence ID" value="ORY82022.1"/>
    <property type="molecule type" value="Genomic_DNA"/>
</dbReference>
<dbReference type="AlphaFoldDB" id="A0A1Y2FDM6"/>
<evidence type="ECO:0000259" key="8">
    <source>
        <dbReference type="PROSITE" id="PS50006"/>
    </source>
</evidence>
<dbReference type="PROSITE" id="PS50006">
    <property type="entry name" value="FHA_DOMAIN"/>
    <property type="match status" value="1"/>
</dbReference>
<evidence type="ECO:0000256" key="1">
    <source>
        <dbReference type="ARBA" id="ARBA00004123"/>
    </source>
</evidence>
<name>A0A1Y2FDM6_PROLT</name>
<dbReference type="InterPro" id="IPR018122">
    <property type="entry name" value="TF_fork_head_CS_1"/>
</dbReference>
<feature type="region of interest" description="Disordered" evidence="7">
    <location>
        <begin position="529"/>
        <end position="584"/>
    </location>
</feature>
<dbReference type="InterPro" id="IPR000253">
    <property type="entry name" value="FHA_dom"/>
</dbReference>
<feature type="region of interest" description="Disordered" evidence="7">
    <location>
        <begin position="28"/>
        <end position="49"/>
    </location>
</feature>
<dbReference type="InterPro" id="IPR008984">
    <property type="entry name" value="SMAD_FHA_dom_sf"/>
</dbReference>
<dbReference type="STRING" id="56484.A0A1Y2FDM6"/>
<keyword evidence="4" id="KW-0804">Transcription</keyword>